<gene>
    <name evidence="1" type="ORF">DesU5LDRAFT_3362</name>
</gene>
<dbReference type="HOGENOM" id="CLU_133791_0_0_7"/>
<reference evidence="1" key="1">
    <citation type="submission" date="2011-11" db="EMBL/GenBank/DDBJ databases">
        <title>Improved High-Quality Draft sequence of Desulfovibrio sp. U5L.</title>
        <authorList>
            <consortium name="US DOE Joint Genome Institute"/>
            <person name="Lucas S."/>
            <person name="Han J."/>
            <person name="Lapidus A."/>
            <person name="Cheng J.-F."/>
            <person name="Goodwin L."/>
            <person name="Pitluck S."/>
            <person name="Peters L."/>
            <person name="Ovchinnikova G."/>
            <person name="Held B."/>
            <person name="Detter J.C."/>
            <person name="Han C."/>
            <person name="Tapia R."/>
            <person name="Land M."/>
            <person name="Hauser L."/>
            <person name="Kyrpides N."/>
            <person name="Ivanova N."/>
            <person name="Pagani I."/>
            <person name="Gabster J."/>
            <person name="Walker C."/>
            <person name="Stolyar S."/>
            <person name="Stahl D."/>
            <person name="Arkin A."/>
            <person name="Dehal P."/>
            <person name="Hazen T."/>
            <person name="Woyke T."/>
        </authorList>
    </citation>
    <scope>NUCLEOTIDE SEQUENCE [LARGE SCALE GENOMIC DNA]</scope>
    <source>
        <strain evidence="1">U5L</strain>
    </source>
</reference>
<dbReference type="OrthoDB" id="7284604at2"/>
<evidence type="ECO:0000313" key="1">
    <source>
        <dbReference type="EMBL" id="EIG54992.1"/>
    </source>
</evidence>
<dbReference type="EMBL" id="JH600068">
    <property type="protein sequence ID" value="EIG54992.1"/>
    <property type="molecule type" value="Genomic_DNA"/>
</dbReference>
<dbReference type="AlphaFoldDB" id="I2Q5D6"/>
<protein>
    <submittedName>
        <fullName evidence="1">Uncharacterized protein</fullName>
    </submittedName>
</protein>
<name>I2Q5D6_9BACT</name>
<dbReference type="STRING" id="596152.DesU5LDRAFT_3362"/>
<accession>I2Q5D6</accession>
<organism evidence="1">
    <name type="scientific">Desulfovibrio sp. U5L</name>
    <dbReference type="NCBI Taxonomy" id="596152"/>
    <lineage>
        <taxon>Bacteria</taxon>
        <taxon>Pseudomonadati</taxon>
        <taxon>Thermodesulfobacteriota</taxon>
        <taxon>Desulfovibrionia</taxon>
        <taxon>Desulfovibrionales</taxon>
        <taxon>Desulfovibrionaceae</taxon>
        <taxon>Desulfovibrio</taxon>
    </lineage>
</organism>
<proteinExistence type="predicted"/>
<sequence length="159" mass="17670">MDDRELQGEILRYLSAKYPGKAQTEEIPGNEKDNFDRCMCYLKEHELIDFGIIKAFRASDNFINIKISAKGIDFLADDGGLGAILDVVTIRIHPDSIKDIIATKIDSSSISVERKSKLKEAIKDAPSIMVTEALKRLTGMAFDHGPAAFDYLQKTFLGS</sequence>
<dbReference type="eggNOG" id="ENOG503306A">
    <property type="taxonomic scope" value="Bacteria"/>
</dbReference>